<dbReference type="EMBL" id="CP068570">
    <property type="protein sequence ID" value="QQZ51416.1"/>
    <property type="molecule type" value="Genomic_DNA"/>
</dbReference>
<sequence>MGEELSLVDSAGLACDSLDLLNLASAVAEAVQMHRAGVEDYLLARRTIGDWVDIVGASWNAFRKS</sequence>
<accession>A0A974P578</accession>
<reference evidence="1" key="1">
    <citation type="submission" date="2021-01" db="EMBL/GenBank/DDBJ databases">
        <title>Genome sequence of Phenylobacterium sp. 20VBR1 isolated from a valley glaceir, Ny-Alesund, Svalbard.</title>
        <authorList>
            <person name="Thomas F.A."/>
            <person name="Krishnan K.P."/>
            <person name="Sinha R.K."/>
        </authorList>
    </citation>
    <scope>NUCLEOTIDE SEQUENCE</scope>
    <source>
        <strain evidence="1">20VBR1</strain>
    </source>
</reference>
<evidence type="ECO:0000313" key="1">
    <source>
        <dbReference type="EMBL" id="QQZ51416.1"/>
    </source>
</evidence>
<protein>
    <submittedName>
        <fullName evidence="1">Uncharacterized protein</fullName>
    </submittedName>
</protein>
<name>A0A974P578_9CAUL</name>
<organism evidence="1">
    <name type="scientific">Phenylobacterium glaciei</name>
    <dbReference type="NCBI Taxonomy" id="2803784"/>
    <lineage>
        <taxon>Bacteria</taxon>
        <taxon>Pseudomonadati</taxon>
        <taxon>Pseudomonadota</taxon>
        <taxon>Alphaproteobacteria</taxon>
        <taxon>Caulobacterales</taxon>
        <taxon>Caulobacteraceae</taxon>
        <taxon>Phenylobacterium</taxon>
    </lineage>
</organism>
<proteinExistence type="predicted"/>
<dbReference type="AlphaFoldDB" id="A0A974P578"/>
<gene>
    <name evidence="1" type="ORF">JKL49_10555</name>
</gene>